<dbReference type="AlphaFoldDB" id="A0A9X9QRB8"/>
<evidence type="ECO:0000256" key="1">
    <source>
        <dbReference type="SAM" id="Phobius"/>
    </source>
</evidence>
<feature type="transmembrane region" description="Helical" evidence="1">
    <location>
        <begin position="36"/>
        <end position="56"/>
    </location>
</feature>
<sequence>MITTLIWATFWLGLAVSLLMYSPIVLLLLKRNIPFYWFWYPPVIFVSIWYFLIIIYDISI</sequence>
<reference evidence="2 3" key="1">
    <citation type="submission" date="2019-05" db="EMBL/GenBank/DDBJ databases">
        <authorList>
            <consortium name="Pathogen Informatics"/>
        </authorList>
    </citation>
    <scope>NUCLEOTIDE SEQUENCE [LARGE SCALE GENOMIC DNA]</scope>
    <source>
        <strain evidence="2 3">NCTC7982</strain>
    </source>
</reference>
<keyword evidence="1" id="KW-1133">Transmembrane helix</keyword>
<gene>
    <name evidence="2" type="ORF">NCTC7982_01884</name>
</gene>
<keyword evidence="1" id="KW-0472">Membrane</keyword>
<protein>
    <submittedName>
        <fullName evidence="2">Uncharacterized protein</fullName>
    </submittedName>
</protein>
<evidence type="ECO:0000313" key="3">
    <source>
        <dbReference type="Proteomes" id="UP000373301"/>
    </source>
</evidence>
<dbReference type="Proteomes" id="UP000373301">
    <property type="component" value="Unassembled WGS sequence"/>
</dbReference>
<feature type="transmembrane region" description="Helical" evidence="1">
    <location>
        <begin position="6"/>
        <end position="29"/>
    </location>
</feature>
<evidence type="ECO:0000313" key="2">
    <source>
        <dbReference type="EMBL" id="VTS85175.1"/>
    </source>
</evidence>
<comment type="caution">
    <text evidence="2">The sequence shown here is derived from an EMBL/GenBank/DDBJ whole genome shotgun (WGS) entry which is preliminary data.</text>
</comment>
<dbReference type="RefSeq" id="WP_434177942.1">
    <property type="nucleotide sequence ID" value="NZ_JBPFAD010000026.1"/>
</dbReference>
<dbReference type="EMBL" id="CABEIM010000003">
    <property type="protein sequence ID" value="VTS85175.1"/>
    <property type="molecule type" value="Genomic_DNA"/>
</dbReference>
<proteinExistence type="predicted"/>
<name>A0A9X9QRB8_STRDY</name>
<accession>A0A9X9QRB8</accession>
<organism evidence="2 3">
    <name type="scientific">Streptococcus dysgalactiae</name>
    <dbReference type="NCBI Taxonomy" id="1334"/>
    <lineage>
        <taxon>Bacteria</taxon>
        <taxon>Bacillati</taxon>
        <taxon>Bacillota</taxon>
        <taxon>Bacilli</taxon>
        <taxon>Lactobacillales</taxon>
        <taxon>Streptococcaceae</taxon>
        <taxon>Streptococcus</taxon>
    </lineage>
</organism>
<keyword evidence="1" id="KW-0812">Transmembrane</keyword>